<comment type="caution">
    <text evidence="1">The sequence shown here is derived from an EMBL/GenBank/DDBJ whole genome shotgun (WGS) entry which is preliminary data.</text>
</comment>
<organism evidence="1 2">
    <name type="scientific">Taklimakanibacter albus</name>
    <dbReference type="NCBI Taxonomy" id="2800327"/>
    <lineage>
        <taxon>Bacteria</taxon>
        <taxon>Pseudomonadati</taxon>
        <taxon>Pseudomonadota</taxon>
        <taxon>Alphaproteobacteria</taxon>
        <taxon>Hyphomicrobiales</taxon>
        <taxon>Aestuariivirgaceae</taxon>
        <taxon>Taklimakanibacter</taxon>
    </lineage>
</organism>
<protein>
    <submittedName>
        <fullName evidence="1">Uncharacterized protein</fullName>
    </submittedName>
</protein>
<sequence>MPDKAEIGEFLAAHGGPFYEIQRRLGLLHDHALKAGRRALIFIGLAWAVPALLSLAEGHLISGAATPFLYDLNVWARFFVAVGIFIIAERQVEPQLRQTLAQFAESPLIAPASRPDAARLVARALRRRNSGVAEALCLAFAGLISLISLYNLKSADTASWALRDLSGGSGLTLAGWWTLLVSGPIFWFLLARGLWRHLVWALLLHGLSRQDLRLVATHPDGKAGLAFVGRYPNAYATFMFGMSCVVGAALAHFLQKDALTLSAYGAVMAIWLIIVLGLFVIPLLVFTAPLSKLKARTLAISGARATTALRQAEYKLLGANVAAPEAEDGQETPDIADPSKQYELAHKLSVFLFNRAALVPLGAAALLPLAAAGATKLPYKEIFAIVKKLLLL</sequence>
<gene>
    <name evidence="1" type="ORF">JHL16_00910</name>
</gene>
<name>A0ACC5QX13_9HYPH</name>
<evidence type="ECO:0000313" key="1">
    <source>
        <dbReference type="EMBL" id="MBK1864899.1"/>
    </source>
</evidence>
<dbReference type="EMBL" id="JAENHL010000003">
    <property type="protein sequence ID" value="MBK1864899.1"/>
    <property type="molecule type" value="Genomic_DNA"/>
</dbReference>
<accession>A0ACC5QX13</accession>
<proteinExistence type="predicted"/>
<keyword evidence="2" id="KW-1185">Reference proteome</keyword>
<evidence type="ECO:0000313" key="2">
    <source>
        <dbReference type="Proteomes" id="UP000616151"/>
    </source>
</evidence>
<dbReference type="Proteomes" id="UP000616151">
    <property type="component" value="Unassembled WGS sequence"/>
</dbReference>
<reference evidence="1" key="1">
    <citation type="submission" date="2021-01" db="EMBL/GenBank/DDBJ databases">
        <authorList>
            <person name="Sun Q."/>
        </authorList>
    </citation>
    <scope>NUCLEOTIDE SEQUENCE</scope>
    <source>
        <strain evidence="1">YIM B02566</strain>
    </source>
</reference>